<dbReference type="NCBIfam" id="NF005702">
    <property type="entry name" value="PRK07514.1"/>
    <property type="match status" value="1"/>
</dbReference>
<evidence type="ECO:0000259" key="3">
    <source>
        <dbReference type="Pfam" id="PF13193"/>
    </source>
</evidence>
<evidence type="ECO:0000256" key="1">
    <source>
        <dbReference type="ARBA" id="ARBA00006432"/>
    </source>
</evidence>
<dbReference type="Pfam" id="PF13193">
    <property type="entry name" value="AMP-binding_C"/>
    <property type="match status" value="1"/>
</dbReference>
<protein>
    <submittedName>
        <fullName evidence="4">Malonyl-CoA synthase</fullName>
    </submittedName>
</protein>
<reference evidence="4" key="2">
    <citation type="journal article" date="2021" name="Microorganisms">
        <title>Bacterial Dimethylsulfoniopropionate Biosynthesis in the East China Sea.</title>
        <authorList>
            <person name="Liu J."/>
            <person name="Zhang Y."/>
            <person name="Liu J."/>
            <person name="Zhong H."/>
            <person name="Williams B.T."/>
            <person name="Zheng Y."/>
            <person name="Curson A.R.J."/>
            <person name="Sun C."/>
            <person name="Sun H."/>
            <person name="Song D."/>
            <person name="Wagner Mackenzie B."/>
            <person name="Bermejo Martinez A."/>
            <person name="Todd J.D."/>
            <person name="Zhang X.H."/>
        </authorList>
    </citation>
    <scope>NUCLEOTIDE SEQUENCE</scope>
    <source>
        <strain evidence="4">AESS21</strain>
    </source>
</reference>
<comment type="similarity">
    <text evidence="1">Belongs to the ATP-dependent AMP-binding enzyme family.</text>
</comment>
<dbReference type="CDD" id="cd05941">
    <property type="entry name" value="MCS"/>
    <property type="match status" value="1"/>
</dbReference>
<dbReference type="Pfam" id="PF00501">
    <property type="entry name" value="AMP-binding"/>
    <property type="match status" value="1"/>
</dbReference>
<gene>
    <name evidence="4" type="ORF">DYI23_12630</name>
</gene>
<accession>A0A944GTZ8</accession>
<reference evidence="4" key="1">
    <citation type="submission" date="2018-08" db="EMBL/GenBank/DDBJ databases">
        <authorList>
            <person name="Jin W."/>
            <person name="Wang H."/>
            <person name="Yang Y."/>
            <person name="Li M."/>
            <person name="Liu J."/>
        </authorList>
    </citation>
    <scope>NUCLEOTIDE SEQUENCE</scope>
    <source>
        <strain evidence="4">AESS21</strain>
    </source>
</reference>
<organism evidence="4 5">
    <name type="scientific">Roseibium polysiphoniae</name>
    <dbReference type="NCBI Taxonomy" id="2571221"/>
    <lineage>
        <taxon>Bacteria</taxon>
        <taxon>Pseudomonadati</taxon>
        <taxon>Pseudomonadota</taxon>
        <taxon>Alphaproteobacteria</taxon>
        <taxon>Hyphomicrobiales</taxon>
        <taxon>Stappiaceae</taxon>
        <taxon>Roseibium</taxon>
    </lineage>
</organism>
<evidence type="ECO:0000313" key="4">
    <source>
        <dbReference type="EMBL" id="MBS8261066.1"/>
    </source>
</evidence>
<evidence type="ECO:0000313" key="5">
    <source>
        <dbReference type="Proteomes" id="UP000705379"/>
    </source>
</evidence>
<dbReference type="SUPFAM" id="SSF56801">
    <property type="entry name" value="Acetyl-CoA synthetase-like"/>
    <property type="match status" value="1"/>
</dbReference>
<dbReference type="Proteomes" id="UP000705379">
    <property type="component" value="Unassembled WGS sequence"/>
</dbReference>
<dbReference type="InterPro" id="IPR042099">
    <property type="entry name" value="ANL_N_sf"/>
</dbReference>
<dbReference type="Gene3D" id="3.40.50.12780">
    <property type="entry name" value="N-terminal domain of ligase-like"/>
    <property type="match status" value="1"/>
</dbReference>
<dbReference type="EMBL" id="QTKU01000003">
    <property type="protein sequence ID" value="MBS8261066.1"/>
    <property type="molecule type" value="Genomic_DNA"/>
</dbReference>
<dbReference type="InterPro" id="IPR000873">
    <property type="entry name" value="AMP-dep_synth/lig_dom"/>
</dbReference>
<feature type="domain" description="AMP-binding enzyme C-terminal" evidence="3">
    <location>
        <begin position="413"/>
        <end position="488"/>
    </location>
</feature>
<dbReference type="InterPro" id="IPR045851">
    <property type="entry name" value="AMP-bd_C_sf"/>
</dbReference>
<proteinExistence type="inferred from homology"/>
<dbReference type="PANTHER" id="PTHR43201:SF8">
    <property type="entry name" value="ACYL-COA SYNTHETASE FAMILY MEMBER 3"/>
    <property type="match status" value="1"/>
</dbReference>
<dbReference type="AlphaFoldDB" id="A0A944GTZ8"/>
<evidence type="ECO:0000259" key="2">
    <source>
        <dbReference type="Pfam" id="PF00501"/>
    </source>
</evidence>
<dbReference type="PROSITE" id="PS00455">
    <property type="entry name" value="AMP_BINDING"/>
    <property type="match status" value="1"/>
</dbReference>
<comment type="caution">
    <text evidence="4">The sequence shown here is derived from an EMBL/GenBank/DDBJ whole genome shotgun (WGS) entry which is preliminary data.</text>
</comment>
<name>A0A944GTZ8_9HYPH</name>
<dbReference type="InterPro" id="IPR020845">
    <property type="entry name" value="AMP-binding_CS"/>
</dbReference>
<dbReference type="Gene3D" id="3.30.300.30">
    <property type="match status" value="1"/>
</dbReference>
<dbReference type="RefSeq" id="WP_213216529.1">
    <property type="nucleotide sequence ID" value="NZ_QTKU01000003.1"/>
</dbReference>
<feature type="domain" description="AMP-dependent synthetase/ligase" evidence="2">
    <location>
        <begin position="18"/>
        <end position="362"/>
    </location>
</feature>
<dbReference type="InterPro" id="IPR025110">
    <property type="entry name" value="AMP-bd_C"/>
</dbReference>
<dbReference type="GO" id="GO:0031956">
    <property type="term" value="F:medium-chain fatty acid-CoA ligase activity"/>
    <property type="evidence" value="ECO:0007669"/>
    <property type="project" value="TreeGrafter"/>
</dbReference>
<sequence>MTNHLFSEIRANMPDLAKTFLETADGTSLSYSDVIARSARYANALVRLGLAPGDRVAVQVEKTPDALMLYLATVRAGGVFLPLNTAYTPAEIDYFVTDAEPAVFVCDPSRADALQATASKVGASLQTLDASGKGSLLDLAEAASDTFEDIAREADDLAAILYTSGTTGRSKGAMLSHENLASNARTLVKYWQFTADDVLLHALPIFHTHGLFVATNCLLMAGGSLLFLPKFDLDTVLGLLPRATTMMGVPTFYTRLLGSEAFTRDLVAHMRLFISGSAPLSAETHKEFSARTGHAILERYGMTETNMNTSNPYEGDRRPGTVGFPLPGVALRIADPKTGRALDQGDVGIIEVKGPNVFQGYWRMPEKTAEEFRADRYFITGDMGRIDADGYVAIVGRSKDLIITGGFNVYPAEVEAAIDEIEGVAESAVIGVPHPDFGEGVVAVVAPKKGAKLDKLGVTQALADKLAKFKQPKQVHVLDALPRNTMGKIQKNVLRDQFKADFEG</sequence>
<dbReference type="PANTHER" id="PTHR43201">
    <property type="entry name" value="ACYL-COA SYNTHETASE"/>
    <property type="match status" value="1"/>
</dbReference>
<dbReference type="GO" id="GO:0006631">
    <property type="term" value="P:fatty acid metabolic process"/>
    <property type="evidence" value="ECO:0007669"/>
    <property type="project" value="TreeGrafter"/>
</dbReference>